<evidence type="ECO:0000313" key="3">
    <source>
        <dbReference type="EMBL" id="HIU26879.1"/>
    </source>
</evidence>
<protein>
    <submittedName>
        <fullName evidence="3">SDR family oxidoreductase</fullName>
    </submittedName>
</protein>
<dbReference type="GO" id="GO:0048038">
    <property type="term" value="F:quinone binding"/>
    <property type="evidence" value="ECO:0007669"/>
    <property type="project" value="TreeGrafter"/>
</dbReference>
<dbReference type="EMBL" id="DVMO01000006">
    <property type="protein sequence ID" value="HIU26879.1"/>
    <property type="molecule type" value="Genomic_DNA"/>
</dbReference>
<accession>A0A9D1I2P6</accession>
<reference evidence="3" key="1">
    <citation type="submission" date="2020-10" db="EMBL/GenBank/DDBJ databases">
        <authorList>
            <person name="Gilroy R."/>
        </authorList>
    </citation>
    <scope>NUCLEOTIDE SEQUENCE</scope>
    <source>
        <strain evidence="3">11300</strain>
    </source>
</reference>
<dbReference type="GO" id="GO:0016616">
    <property type="term" value="F:oxidoreductase activity, acting on the CH-OH group of donors, NAD or NADP as acceptor"/>
    <property type="evidence" value="ECO:0007669"/>
    <property type="project" value="TreeGrafter"/>
</dbReference>
<dbReference type="PRINTS" id="PR00080">
    <property type="entry name" value="SDRFAMILY"/>
</dbReference>
<dbReference type="FunFam" id="3.40.50.720:FF:000084">
    <property type="entry name" value="Short-chain dehydrogenase reductase"/>
    <property type="match status" value="1"/>
</dbReference>
<dbReference type="PANTHER" id="PTHR42760">
    <property type="entry name" value="SHORT-CHAIN DEHYDROGENASES/REDUCTASES FAMILY MEMBER"/>
    <property type="match status" value="1"/>
</dbReference>
<evidence type="ECO:0000256" key="2">
    <source>
        <dbReference type="ARBA" id="ARBA00023002"/>
    </source>
</evidence>
<dbReference type="Pfam" id="PF13561">
    <property type="entry name" value="adh_short_C2"/>
    <property type="match status" value="1"/>
</dbReference>
<evidence type="ECO:0000256" key="1">
    <source>
        <dbReference type="ARBA" id="ARBA00006484"/>
    </source>
</evidence>
<dbReference type="CDD" id="cd05233">
    <property type="entry name" value="SDR_c"/>
    <property type="match status" value="1"/>
</dbReference>
<dbReference type="GO" id="GO:0006633">
    <property type="term" value="P:fatty acid biosynthetic process"/>
    <property type="evidence" value="ECO:0007669"/>
    <property type="project" value="TreeGrafter"/>
</dbReference>
<dbReference type="PRINTS" id="PR00081">
    <property type="entry name" value="GDHRDH"/>
</dbReference>
<name>A0A9D1I2P6_9FIRM</name>
<dbReference type="PANTHER" id="PTHR42760:SF133">
    <property type="entry name" value="3-OXOACYL-[ACYL-CARRIER-PROTEIN] REDUCTASE"/>
    <property type="match status" value="1"/>
</dbReference>
<proteinExistence type="inferred from homology"/>
<evidence type="ECO:0000313" key="4">
    <source>
        <dbReference type="Proteomes" id="UP000824091"/>
    </source>
</evidence>
<dbReference type="InterPro" id="IPR002347">
    <property type="entry name" value="SDR_fam"/>
</dbReference>
<gene>
    <name evidence="3" type="ORF">IAD16_00670</name>
</gene>
<comment type="similarity">
    <text evidence="1">Belongs to the short-chain dehydrogenases/reductases (SDR) family.</text>
</comment>
<sequence length="237" mass="25667">MKKVAVVTGAGTGIGREIALELARNGYMVYANGRSAEKLKETLEEGKDLDIRPLIFDVRDVRAVEAGLSELDRIDCLVNNAGRSIRKKKIEDITEDDWDPIMETNARGYFFVMKYALKKMDRGACIINMSSGAAKTGGDFVSIPYSTSKGAINSLTISMARELAPEGIRVNAVSPGFVDTAMLELNGKPKDYYKDVIPLGRLGCAGDIANMVLFLASDKADFITGQIIEVNGGDIMG</sequence>
<dbReference type="Gene3D" id="3.40.50.720">
    <property type="entry name" value="NAD(P)-binding Rossmann-like Domain"/>
    <property type="match status" value="1"/>
</dbReference>
<dbReference type="GO" id="GO:0008206">
    <property type="term" value="P:bile acid metabolic process"/>
    <property type="evidence" value="ECO:0007669"/>
    <property type="project" value="UniProtKB-ARBA"/>
</dbReference>
<dbReference type="Proteomes" id="UP000824091">
    <property type="component" value="Unassembled WGS sequence"/>
</dbReference>
<comment type="caution">
    <text evidence="3">The sequence shown here is derived from an EMBL/GenBank/DDBJ whole genome shotgun (WGS) entry which is preliminary data.</text>
</comment>
<organism evidence="3 4">
    <name type="scientific">Candidatus Fimisoma avicola</name>
    <dbReference type="NCBI Taxonomy" id="2840826"/>
    <lineage>
        <taxon>Bacteria</taxon>
        <taxon>Bacillati</taxon>
        <taxon>Bacillota</taxon>
        <taxon>Clostridia</taxon>
        <taxon>Eubacteriales</taxon>
        <taxon>Candidatus Fimisoma</taxon>
    </lineage>
</organism>
<dbReference type="InterPro" id="IPR036291">
    <property type="entry name" value="NAD(P)-bd_dom_sf"/>
</dbReference>
<dbReference type="SUPFAM" id="SSF51735">
    <property type="entry name" value="NAD(P)-binding Rossmann-fold domains"/>
    <property type="match status" value="1"/>
</dbReference>
<reference evidence="3" key="2">
    <citation type="journal article" date="2021" name="PeerJ">
        <title>Extensive microbial diversity within the chicken gut microbiome revealed by metagenomics and culture.</title>
        <authorList>
            <person name="Gilroy R."/>
            <person name="Ravi A."/>
            <person name="Getino M."/>
            <person name="Pursley I."/>
            <person name="Horton D.L."/>
            <person name="Alikhan N.F."/>
            <person name="Baker D."/>
            <person name="Gharbi K."/>
            <person name="Hall N."/>
            <person name="Watson M."/>
            <person name="Adriaenssens E.M."/>
            <person name="Foster-Nyarko E."/>
            <person name="Jarju S."/>
            <person name="Secka A."/>
            <person name="Antonio M."/>
            <person name="Oren A."/>
            <person name="Chaudhuri R.R."/>
            <person name="La Ragione R."/>
            <person name="Hildebrand F."/>
            <person name="Pallen M.J."/>
        </authorList>
    </citation>
    <scope>NUCLEOTIDE SEQUENCE</scope>
    <source>
        <strain evidence="3">11300</strain>
    </source>
</reference>
<keyword evidence="2" id="KW-0560">Oxidoreductase</keyword>
<dbReference type="AlphaFoldDB" id="A0A9D1I2P6"/>